<dbReference type="InterPro" id="IPR019734">
    <property type="entry name" value="TPR_rpt"/>
</dbReference>
<evidence type="ECO:0000256" key="2">
    <source>
        <dbReference type="ARBA" id="ARBA00022803"/>
    </source>
</evidence>
<feature type="repeat" description="TPR" evidence="3">
    <location>
        <begin position="9"/>
        <end position="42"/>
    </location>
</feature>
<dbReference type="SMART" id="SM00028">
    <property type="entry name" value="TPR"/>
    <property type="match status" value="5"/>
</dbReference>
<proteinExistence type="predicted"/>
<dbReference type="Pfam" id="PF13424">
    <property type="entry name" value="TPR_12"/>
    <property type="match status" value="1"/>
</dbReference>
<dbReference type="FunFam" id="1.25.40.10:FF:000010">
    <property type="entry name" value="Stress-induced phosphoprotein 1"/>
    <property type="match status" value="1"/>
</dbReference>
<reference evidence="4 5" key="1">
    <citation type="submission" date="2016-03" db="EMBL/GenBank/DDBJ databases">
        <title>Choanephora cucurbitarum.</title>
        <authorList>
            <person name="Min B."/>
            <person name="Park H."/>
            <person name="Park J.-H."/>
            <person name="Shin H.-D."/>
            <person name="Choi I.-G."/>
        </authorList>
    </citation>
    <scope>NUCLEOTIDE SEQUENCE [LARGE SCALE GENOMIC DNA]</scope>
    <source>
        <strain evidence="4 5">KUS-F28377</strain>
    </source>
</reference>
<accession>A0A1C7N5Z1</accession>
<dbReference type="InterPro" id="IPR011990">
    <property type="entry name" value="TPR-like_helical_dom_sf"/>
</dbReference>
<evidence type="ECO:0000313" key="5">
    <source>
        <dbReference type="Proteomes" id="UP000093000"/>
    </source>
</evidence>
<evidence type="ECO:0000256" key="1">
    <source>
        <dbReference type="ARBA" id="ARBA00022737"/>
    </source>
</evidence>
<keyword evidence="1" id="KW-0677">Repeat</keyword>
<protein>
    <submittedName>
        <fullName evidence="4">Hsp70-Hsp90 organizing protein 1</fullName>
    </submittedName>
</protein>
<dbReference type="AlphaFoldDB" id="A0A1C7N5Z1"/>
<dbReference type="PANTHER" id="PTHR22904:SF523">
    <property type="entry name" value="STRESS-INDUCED-PHOSPHOPROTEIN 1"/>
    <property type="match status" value="1"/>
</dbReference>
<dbReference type="GO" id="GO:0051879">
    <property type="term" value="F:Hsp90 protein binding"/>
    <property type="evidence" value="ECO:0007669"/>
    <property type="project" value="TreeGrafter"/>
</dbReference>
<feature type="repeat" description="TPR" evidence="3">
    <location>
        <begin position="84"/>
        <end position="117"/>
    </location>
</feature>
<dbReference type="PROSITE" id="PS50005">
    <property type="entry name" value="TPR"/>
    <property type="match status" value="3"/>
</dbReference>
<evidence type="ECO:0000313" key="4">
    <source>
        <dbReference type="EMBL" id="OBZ84056.1"/>
    </source>
</evidence>
<gene>
    <name evidence="4" type="primary">HOP1</name>
    <name evidence="4" type="ORF">A0J61_07892</name>
</gene>
<dbReference type="STRING" id="101091.A0A1C7N5Z1"/>
<sequence>MSDDNKQLALNEKDLGNAAYKKREFEAALNHYDKAYELDNTNITFLTNKAAVLFEQEKFDQCIKVCEEAIERGRELRCDYKLIARALQRIGNANLKLNNLDEAIKYYSKSLTEHRTPDTLQKLRDTEKLKKEQEKAAYYNPELADRAREEGNALFKAGKWPEAVEQYTEAIKRNDKDVRPYSNRAVCYLKLMAVHEAEKDADRCIELDPTFGKYF</sequence>
<comment type="caution">
    <text evidence="4">The sequence shown here is derived from an EMBL/GenBank/DDBJ whole genome shotgun (WGS) entry which is preliminary data.</text>
</comment>
<dbReference type="SUPFAM" id="SSF48452">
    <property type="entry name" value="TPR-like"/>
    <property type="match status" value="2"/>
</dbReference>
<dbReference type="Pfam" id="PF13414">
    <property type="entry name" value="TPR_11"/>
    <property type="match status" value="1"/>
</dbReference>
<dbReference type="OrthoDB" id="2423701at2759"/>
<dbReference type="Pfam" id="PF13181">
    <property type="entry name" value="TPR_8"/>
    <property type="match status" value="1"/>
</dbReference>
<dbReference type="Gene3D" id="1.25.40.10">
    <property type="entry name" value="Tetratricopeptide repeat domain"/>
    <property type="match status" value="2"/>
</dbReference>
<keyword evidence="5" id="KW-1185">Reference proteome</keyword>
<dbReference type="InParanoid" id="A0A1C7N5Z1"/>
<dbReference type="EMBL" id="LUGH01000562">
    <property type="protein sequence ID" value="OBZ84056.1"/>
    <property type="molecule type" value="Genomic_DNA"/>
</dbReference>
<organism evidence="4 5">
    <name type="scientific">Choanephora cucurbitarum</name>
    <dbReference type="NCBI Taxonomy" id="101091"/>
    <lineage>
        <taxon>Eukaryota</taxon>
        <taxon>Fungi</taxon>
        <taxon>Fungi incertae sedis</taxon>
        <taxon>Mucoromycota</taxon>
        <taxon>Mucoromycotina</taxon>
        <taxon>Mucoromycetes</taxon>
        <taxon>Mucorales</taxon>
        <taxon>Mucorineae</taxon>
        <taxon>Choanephoraceae</taxon>
        <taxon>Choanephoroideae</taxon>
        <taxon>Choanephora</taxon>
    </lineage>
</organism>
<evidence type="ECO:0000256" key="3">
    <source>
        <dbReference type="PROSITE-ProRule" id="PRU00339"/>
    </source>
</evidence>
<dbReference type="Proteomes" id="UP000093000">
    <property type="component" value="Unassembled WGS sequence"/>
</dbReference>
<dbReference type="PANTHER" id="PTHR22904">
    <property type="entry name" value="TPR REPEAT CONTAINING PROTEIN"/>
    <property type="match status" value="1"/>
</dbReference>
<name>A0A1C7N5Z1_9FUNG</name>
<feature type="repeat" description="TPR" evidence="3">
    <location>
        <begin position="144"/>
        <end position="177"/>
    </location>
</feature>
<keyword evidence="2 3" id="KW-0802">TPR repeat</keyword>